<feature type="compositionally biased region" description="Polar residues" evidence="1">
    <location>
        <begin position="72"/>
        <end position="87"/>
    </location>
</feature>
<comment type="caution">
    <text evidence="2">The sequence shown here is derived from an EMBL/GenBank/DDBJ whole genome shotgun (WGS) entry which is preliminary data.</text>
</comment>
<dbReference type="Proteomes" id="UP001430953">
    <property type="component" value="Unassembled WGS sequence"/>
</dbReference>
<gene>
    <name evidence="2" type="ORF">PUN28_019127</name>
</gene>
<reference evidence="2 3" key="1">
    <citation type="submission" date="2023-03" db="EMBL/GenBank/DDBJ databases">
        <title>High recombination rates correlate with genetic variation in Cardiocondyla obscurior ants.</title>
        <authorList>
            <person name="Errbii M."/>
        </authorList>
    </citation>
    <scope>NUCLEOTIDE SEQUENCE [LARGE SCALE GENOMIC DNA]</scope>
    <source>
        <strain evidence="2">Alpha-2009</strain>
        <tissue evidence="2">Whole body</tissue>
    </source>
</reference>
<evidence type="ECO:0000313" key="3">
    <source>
        <dbReference type="Proteomes" id="UP001430953"/>
    </source>
</evidence>
<dbReference type="EMBL" id="JADYXP020000024">
    <property type="protein sequence ID" value="KAL0101776.1"/>
    <property type="molecule type" value="Genomic_DNA"/>
</dbReference>
<sequence>MRTGYQNRCFSHKFKTKTKNRIIIYYQCSICKRCCNNNNESGTLLQKAEDRHLVTRAPDSTSTCRSRENCSPRLSSTSYLESGSYHSTAARCC</sequence>
<protein>
    <submittedName>
        <fullName evidence="2">Uncharacterized protein</fullName>
    </submittedName>
</protein>
<feature type="region of interest" description="Disordered" evidence="1">
    <location>
        <begin position="59"/>
        <end position="93"/>
    </location>
</feature>
<accession>A0AAW2EHP7</accession>
<organism evidence="2 3">
    <name type="scientific">Cardiocondyla obscurior</name>
    <dbReference type="NCBI Taxonomy" id="286306"/>
    <lineage>
        <taxon>Eukaryota</taxon>
        <taxon>Metazoa</taxon>
        <taxon>Ecdysozoa</taxon>
        <taxon>Arthropoda</taxon>
        <taxon>Hexapoda</taxon>
        <taxon>Insecta</taxon>
        <taxon>Pterygota</taxon>
        <taxon>Neoptera</taxon>
        <taxon>Endopterygota</taxon>
        <taxon>Hymenoptera</taxon>
        <taxon>Apocrita</taxon>
        <taxon>Aculeata</taxon>
        <taxon>Formicoidea</taxon>
        <taxon>Formicidae</taxon>
        <taxon>Myrmicinae</taxon>
        <taxon>Cardiocondyla</taxon>
    </lineage>
</organism>
<keyword evidence="3" id="KW-1185">Reference proteome</keyword>
<evidence type="ECO:0000256" key="1">
    <source>
        <dbReference type="SAM" id="MobiDB-lite"/>
    </source>
</evidence>
<proteinExistence type="predicted"/>
<evidence type="ECO:0000313" key="2">
    <source>
        <dbReference type="EMBL" id="KAL0101776.1"/>
    </source>
</evidence>
<dbReference type="AlphaFoldDB" id="A0AAW2EHP7"/>
<name>A0AAW2EHP7_9HYME</name>